<dbReference type="EMBL" id="UINC01074894">
    <property type="protein sequence ID" value="SVC12541.1"/>
    <property type="molecule type" value="Genomic_DNA"/>
</dbReference>
<evidence type="ECO:0000313" key="1">
    <source>
        <dbReference type="EMBL" id="SVC12541.1"/>
    </source>
</evidence>
<dbReference type="AlphaFoldDB" id="A0A382JPL0"/>
<protein>
    <submittedName>
        <fullName evidence="1">Uncharacterized protein</fullName>
    </submittedName>
</protein>
<name>A0A382JPL0_9ZZZZ</name>
<accession>A0A382JPL0</accession>
<reference evidence="1" key="1">
    <citation type="submission" date="2018-05" db="EMBL/GenBank/DDBJ databases">
        <authorList>
            <person name="Lanie J.A."/>
            <person name="Ng W.-L."/>
            <person name="Kazmierczak K.M."/>
            <person name="Andrzejewski T.M."/>
            <person name="Davidsen T.M."/>
            <person name="Wayne K.J."/>
            <person name="Tettelin H."/>
            <person name="Glass J.I."/>
            <person name="Rusch D."/>
            <person name="Podicherti R."/>
            <person name="Tsui H.-C.T."/>
            <person name="Winkler M.E."/>
        </authorList>
    </citation>
    <scope>NUCLEOTIDE SEQUENCE</scope>
</reference>
<sequence length="113" mass="12124">MMTNPDIHIMLSQKVIVFNLILGRTIEVFVSINPVMRMIQGAGITKLGCSCSPGNSPSNSMYKDKVPVLSPNVAASTPDRPIDIGLSIRLNIGQRQNKPTSTVGMASKKGSIK</sequence>
<gene>
    <name evidence="1" type="ORF">METZ01_LOCUS265395</name>
</gene>
<organism evidence="1">
    <name type="scientific">marine metagenome</name>
    <dbReference type="NCBI Taxonomy" id="408172"/>
    <lineage>
        <taxon>unclassified sequences</taxon>
        <taxon>metagenomes</taxon>
        <taxon>ecological metagenomes</taxon>
    </lineage>
</organism>
<proteinExistence type="predicted"/>